<dbReference type="Proteomes" id="UP000006565">
    <property type="component" value="Chromosome"/>
</dbReference>
<gene>
    <name evidence="3" type="ordered locus">Mpet_2724</name>
</gene>
<keyword evidence="2" id="KW-0472">Membrane</keyword>
<evidence type="ECO:0000256" key="1">
    <source>
        <dbReference type="SAM" id="MobiDB-lite"/>
    </source>
</evidence>
<dbReference type="KEGG" id="mpi:Mpet_2724"/>
<dbReference type="HOGENOM" id="CLU_1280815_0_0_2"/>
<evidence type="ECO:0000313" key="3">
    <source>
        <dbReference type="EMBL" id="ADN37467.1"/>
    </source>
</evidence>
<keyword evidence="2" id="KW-0812">Transmembrane</keyword>
<dbReference type="EMBL" id="CP002117">
    <property type="protein sequence ID" value="ADN37467.1"/>
    <property type="molecule type" value="Genomic_DNA"/>
</dbReference>
<dbReference type="eggNOG" id="arCOG03412">
    <property type="taxonomic scope" value="Archaea"/>
</dbReference>
<dbReference type="STRING" id="679926.Mpet_2724"/>
<dbReference type="AlphaFoldDB" id="E1RGT8"/>
<feature type="region of interest" description="Disordered" evidence="1">
    <location>
        <begin position="76"/>
        <end position="107"/>
    </location>
</feature>
<organism evidence="3 4">
    <name type="scientific">Methanolacinia petrolearia (strain DSM 11571 / OCM 486 / SEBR 4847)</name>
    <name type="common">Methanoplanus petrolearius</name>
    <dbReference type="NCBI Taxonomy" id="679926"/>
    <lineage>
        <taxon>Archaea</taxon>
        <taxon>Methanobacteriati</taxon>
        <taxon>Methanobacteriota</taxon>
        <taxon>Stenosarchaea group</taxon>
        <taxon>Methanomicrobia</taxon>
        <taxon>Methanomicrobiales</taxon>
        <taxon>Methanomicrobiaceae</taxon>
        <taxon>Methanolacinia</taxon>
    </lineage>
</organism>
<feature type="transmembrane region" description="Helical" evidence="2">
    <location>
        <begin position="12"/>
        <end position="31"/>
    </location>
</feature>
<proteinExistence type="predicted"/>
<sequence length="215" mass="24575">MISIDIDPAAYILVFAAVVIVILLLILIFIIRQQIYIKKLYEKMGSAMAESVSARHEQEDISLQPAEEELLSYDEYSAGETATEPDEEAVRRQREEERRHLEEERGKDPAEYYTADAIRDNLLALFDRYKLKSFTMSTSDGLVISSTDPDPEEEAARYSYLHQQGKQPEVPNVKLIGVPYKGGTVVGIVKAEDELTEKELEFIERDIRFILRKSV</sequence>
<protein>
    <submittedName>
        <fullName evidence="3">Uncharacterized protein</fullName>
    </submittedName>
</protein>
<evidence type="ECO:0000256" key="2">
    <source>
        <dbReference type="SAM" id="Phobius"/>
    </source>
</evidence>
<dbReference type="OrthoDB" id="106642at2157"/>
<keyword evidence="2" id="KW-1133">Transmembrane helix</keyword>
<reference evidence="3 4" key="1">
    <citation type="journal article" date="2010" name="Stand. Genomic Sci.">
        <title>Complete genome sequence of Methanoplanus petrolearius type strain (SEBR 4847).</title>
        <authorList>
            <person name="Brambilla E."/>
            <person name="Djao O.D."/>
            <person name="Daligault H."/>
            <person name="Lapidus A."/>
            <person name="Lucas S."/>
            <person name="Hammon N."/>
            <person name="Nolan M."/>
            <person name="Tice H."/>
            <person name="Cheng J.F."/>
            <person name="Han C."/>
            <person name="Tapia R."/>
            <person name="Goodwin L."/>
            <person name="Pitluck S."/>
            <person name="Liolios K."/>
            <person name="Ivanova N."/>
            <person name="Mavromatis K."/>
            <person name="Mikhailova N."/>
            <person name="Pati A."/>
            <person name="Chen A."/>
            <person name="Palaniappan K."/>
            <person name="Land M."/>
            <person name="Hauser L."/>
            <person name="Chang Y.J."/>
            <person name="Jeffries C.D."/>
            <person name="Rohde M."/>
            <person name="Spring S."/>
            <person name="Sikorski J."/>
            <person name="Goker M."/>
            <person name="Woyke T."/>
            <person name="Bristow J."/>
            <person name="Eisen J.A."/>
            <person name="Markowitz V."/>
            <person name="Hugenholtz P."/>
            <person name="Kyrpides N.C."/>
            <person name="Klenk H.P."/>
        </authorList>
    </citation>
    <scope>NUCLEOTIDE SEQUENCE [LARGE SCALE GENOMIC DNA]</scope>
    <source>
        <strain evidence="4">DSM 11571 / OCM 486 / SEBR 4847</strain>
    </source>
</reference>
<evidence type="ECO:0000313" key="4">
    <source>
        <dbReference type="Proteomes" id="UP000006565"/>
    </source>
</evidence>
<keyword evidence="4" id="KW-1185">Reference proteome</keyword>
<feature type="compositionally biased region" description="Basic and acidic residues" evidence="1">
    <location>
        <begin position="88"/>
        <end position="107"/>
    </location>
</feature>
<accession>E1RGT8</accession>
<dbReference type="RefSeq" id="WP_013330640.1">
    <property type="nucleotide sequence ID" value="NC_014507.1"/>
</dbReference>
<name>E1RGT8_METP4</name>
<dbReference type="GeneID" id="25395041"/>